<dbReference type="RefSeq" id="XP_007721678.1">
    <property type="nucleotide sequence ID" value="XM_007723488.1"/>
</dbReference>
<name>W9ZI45_9EURO</name>
<gene>
    <name evidence="3" type="ORF">A1O1_02577</name>
</gene>
<sequence>MFGLRLLALCSVCLATAALGYIEQQQWWTLRLSISWLLNGWLLLAVTLAATIQLAGDIATSYDHTLLPTRATLGTIVIGVSFLIFRLLLPLAQNSDYLHLRWKAWTGPSRTGIAPSVTRYLGDVRDWQSLASVCQGMELHPVETSLNWAGHFTGGIPYDPTELLTARLKMDEESGGVWVPRSPSKVGVYAPAEAGHSVSLLWGEELGFMRRCSRGIVAVPRPLLTFHPKLKNGVDGRPLCLAHGILARNKGLAPYRLACNLQTPSRLRSFEENSSLWPRPAKALRSFYNAELSKAFSGLGGTFVCAATELALLLADAKPAIVADWLDAHLEQQDLLLNNRAAALGASPDDLAQLYRGQYITMLVSLSEHKAGIRTRPEITVFRALCAAEGRRDLPAWLNEPTMMERALAETHHLGARGLRLVEAAV</sequence>
<reference evidence="3 4" key="1">
    <citation type="submission" date="2013-03" db="EMBL/GenBank/DDBJ databases">
        <title>The Genome Sequence of Capronia coronata CBS 617.96.</title>
        <authorList>
            <consortium name="The Broad Institute Genomics Platform"/>
            <person name="Cuomo C."/>
            <person name="de Hoog S."/>
            <person name="Gorbushina A."/>
            <person name="Walker B."/>
            <person name="Young S.K."/>
            <person name="Zeng Q."/>
            <person name="Gargeya S."/>
            <person name="Fitzgerald M."/>
            <person name="Haas B."/>
            <person name="Abouelleil A."/>
            <person name="Allen A.W."/>
            <person name="Alvarado L."/>
            <person name="Arachchi H.M."/>
            <person name="Berlin A.M."/>
            <person name="Chapman S.B."/>
            <person name="Gainer-Dewar J."/>
            <person name="Goldberg J."/>
            <person name="Griggs A."/>
            <person name="Gujja S."/>
            <person name="Hansen M."/>
            <person name="Howarth C."/>
            <person name="Imamovic A."/>
            <person name="Ireland A."/>
            <person name="Larimer J."/>
            <person name="McCowan C."/>
            <person name="Murphy C."/>
            <person name="Pearson M."/>
            <person name="Poon T.W."/>
            <person name="Priest M."/>
            <person name="Roberts A."/>
            <person name="Saif S."/>
            <person name="Shea T."/>
            <person name="Sisk P."/>
            <person name="Sykes S."/>
            <person name="Wortman J."/>
            <person name="Nusbaum C."/>
            <person name="Birren B."/>
        </authorList>
    </citation>
    <scope>NUCLEOTIDE SEQUENCE [LARGE SCALE GENOMIC DNA]</scope>
    <source>
        <strain evidence="3 4">CBS 617.96</strain>
    </source>
</reference>
<dbReference type="Proteomes" id="UP000019484">
    <property type="component" value="Unassembled WGS sequence"/>
</dbReference>
<dbReference type="eggNOG" id="ENOG502SIWT">
    <property type="taxonomic scope" value="Eukaryota"/>
</dbReference>
<keyword evidence="1" id="KW-0812">Transmembrane</keyword>
<dbReference type="AlphaFoldDB" id="W9ZI45"/>
<accession>W9ZI45</accession>
<dbReference type="OrthoDB" id="2434664at2759"/>
<keyword evidence="4" id="KW-1185">Reference proteome</keyword>
<keyword evidence="1" id="KW-1133">Transmembrane helix</keyword>
<dbReference type="HOGENOM" id="CLU_622645_0_0_1"/>
<comment type="caution">
    <text evidence="3">The sequence shown here is derived from an EMBL/GenBank/DDBJ whole genome shotgun (WGS) entry which is preliminary data.</text>
</comment>
<feature type="signal peptide" evidence="2">
    <location>
        <begin position="1"/>
        <end position="20"/>
    </location>
</feature>
<feature type="transmembrane region" description="Helical" evidence="1">
    <location>
        <begin position="71"/>
        <end position="89"/>
    </location>
</feature>
<organism evidence="3 4">
    <name type="scientific">Capronia coronata CBS 617.96</name>
    <dbReference type="NCBI Taxonomy" id="1182541"/>
    <lineage>
        <taxon>Eukaryota</taxon>
        <taxon>Fungi</taxon>
        <taxon>Dikarya</taxon>
        <taxon>Ascomycota</taxon>
        <taxon>Pezizomycotina</taxon>
        <taxon>Eurotiomycetes</taxon>
        <taxon>Chaetothyriomycetidae</taxon>
        <taxon>Chaetothyriales</taxon>
        <taxon>Herpotrichiellaceae</taxon>
        <taxon>Capronia</taxon>
    </lineage>
</organism>
<proteinExistence type="predicted"/>
<keyword evidence="2" id="KW-0732">Signal</keyword>
<dbReference type="EMBL" id="AMWN01000002">
    <property type="protein sequence ID" value="EXJ94184.1"/>
    <property type="molecule type" value="Genomic_DNA"/>
</dbReference>
<evidence type="ECO:0000256" key="1">
    <source>
        <dbReference type="SAM" id="Phobius"/>
    </source>
</evidence>
<feature type="chain" id="PRO_5004933618" evidence="2">
    <location>
        <begin position="21"/>
        <end position="426"/>
    </location>
</feature>
<evidence type="ECO:0000256" key="2">
    <source>
        <dbReference type="SAM" id="SignalP"/>
    </source>
</evidence>
<protein>
    <submittedName>
        <fullName evidence="3">Uncharacterized protein</fullName>
    </submittedName>
</protein>
<feature type="transmembrane region" description="Helical" evidence="1">
    <location>
        <begin position="36"/>
        <end position="59"/>
    </location>
</feature>
<dbReference type="GeneID" id="19157477"/>
<evidence type="ECO:0000313" key="4">
    <source>
        <dbReference type="Proteomes" id="UP000019484"/>
    </source>
</evidence>
<keyword evidence="1" id="KW-0472">Membrane</keyword>
<evidence type="ECO:0000313" key="3">
    <source>
        <dbReference type="EMBL" id="EXJ94184.1"/>
    </source>
</evidence>